<proteinExistence type="predicted"/>
<evidence type="ECO:0000313" key="1">
    <source>
        <dbReference type="EMBL" id="GGE79889.1"/>
    </source>
</evidence>
<organism evidence="1 2">
    <name type="scientific">Pseudoalteromonas gelatinilytica</name>
    <dbReference type="NCBI Taxonomy" id="1703256"/>
    <lineage>
        <taxon>Bacteria</taxon>
        <taxon>Pseudomonadati</taxon>
        <taxon>Pseudomonadota</taxon>
        <taxon>Gammaproteobacteria</taxon>
        <taxon>Alteromonadales</taxon>
        <taxon>Pseudoalteromonadaceae</taxon>
        <taxon>Pseudoalteromonas</taxon>
    </lineage>
</organism>
<accession>A0ABQ1T591</accession>
<gene>
    <name evidence="1" type="ORF">GCM10008027_00710</name>
</gene>
<dbReference type="Proteomes" id="UP000638462">
    <property type="component" value="Unassembled WGS sequence"/>
</dbReference>
<dbReference type="EMBL" id="BMIT01000001">
    <property type="protein sequence ID" value="GGE79889.1"/>
    <property type="molecule type" value="Genomic_DNA"/>
</dbReference>
<keyword evidence="2" id="KW-1185">Reference proteome</keyword>
<comment type="caution">
    <text evidence="1">The sequence shown here is derived from an EMBL/GenBank/DDBJ whole genome shotgun (WGS) entry which is preliminary data.</text>
</comment>
<protein>
    <submittedName>
        <fullName evidence="1">Uncharacterized protein</fullName>
    </submittedName>
</protein>
<sequence length="113" mass="12706">MFAQVENIKEDRTDEDLLFQVLLDWGVGLTLPISKQQIASKDVFFINADEEGEGADLIACFGTNISNELIKELAEKQPLRVVFRDDGFANDSVKINVEQIFKQISPMTDVKSI</sequence>
<dbReference type="RefSeq" id="WP_229677529.1">
    <property type="nucleotide sequence ID" value="NZ_BMIT01000001.1"/>
</dbReference>
<name>A0ABQ1T591_9GAMM</name>
<evidence type="ECO:0000313" key="2">
    <source>
        <dbReference type="Proteomes" id="UP000638462"/>
    </source>
</evidence>
<reference evidence="2" key="1">
    <citation type="journal article" date="2019" name="Int. J. Syst. Evol. Microbiol.">
        <title>The Global Catalogue of Microorganisms (GCM) 10K type strain sequencing project: providing services to taxonomists for standard genome sequencing and annotation.</title>
        <authorList>
            <consortium name="The Broad Institute Genomics Platform"/>
            <consortium name="The Broad Institute Genome Sequencing Center for Infectious Disease"/>
            <person name="Wu L."/>
            <person name="Ma J."/>
        </authorList>
    </citation>
    <scope>NUCLEOTIDE SEQUENCE [LARGE SCALE GENOMIC DNA]</scope>
    <source>
        <strain evidence="2">CGMCC 1.15394</strain>
    </source>
</reference>